<name>A0A1L9Q0F7_ASPVE</name>
<sequence>MNSNFTEKMGYNGYPAYQPPFQPYQQPYPQYSYQPAQPYYTQGPPQQQYPGPRAYEVTFTSWSGRHMRITEETREGPLAYTADLHNRKPHIIFQAEGTANLPATVTYHNFRSTIDLSINGADLSLRSESKWKHQYAFDSLAIQGKHLVWKSRSCSMNMECTDESGNVYAKFTAHNKGWSGKKAGRLEIFPAAAVGGKGLADELVVTCLANVYLILQRTTAANSAASASAGAAAATSVSV</sequence>
<proteinExistence type="predicted"/>
<evidence type="ECO:0000313" key="2">
    <source>
        <dbReference type="Proteomes" id="UP000184073"/>
    </source>
</evidence>
<dbReference type="EMBL" id="KV878136">
    <property type="protein sequence ID" value="OJJ07254.1"/>
    <property type="molecule type" value="Genomic_DNA"/>
</dbReference>
<dbReference type="RefSeq" id="XP_040673016.1">
    <property type="nucleotide sequence ID" value="XM_040813596.1"/>
</dbReference>
<accession>A0A1L9Q0F7</accession>
<organism evidence="1 2">
    <name type="scientific">Aspergillus versicolor CBS 583.65</name>
    <dbReference type="NCBI Taxonomy" id="1036611"/>
    <lineage>
        <taxon>Eukaryota</taxon>
        <taxon>Fungi</taxon>
        <taxon>Dikarya</taxon>
        <taxon>Ascomycota</taxon>
        <taxon>Pezizomycotina</taxon>
        <taxon>Eurotiomycetes</taxon>
        <taxon>Eurotiomycetidae</taxon>
        <taxon>Eurotiales</taxon>
        <taxon>Aspergillaceae</taxon>
        <taxon>Aspergillus</taxon>
        <taxon>Aspergillus subgen. Nidulantes</taxon>
    </lineage>
</organism>
<gene>
    <name evidence="1" type="ORF">ASPVEDRAFT_46605</name>
</gene>
<reference evidence="2" key="1">
    <citation type="journal article" date="2017" name="Genome Biol.">
        <title>Comparative genomics reveals high biological diversity and specific adaptations in the industrially and medically important fungal genus Aspergillus.</title>
        <authorList>
            <person name="de Vries R.P."/>
            <person name="Riley R."/>
            <person name="Wiebenga A."/>
            <person name="Aguilar-Osorio G."/>
            <person name="Amillis S."/>
            <person name="Uchima C.A."/>
            <person name="Anderluh G."/>
            <person name="Asadollahi M."/>
            <person name="Askin M."/>
            <person name="Barry K."/>
            <person name="Battaglia E."/>
            <person name="Bayram O."/>
            <person name="Benocci T."/>
            <person name="Braus-Stromeyer S.A."/>
            <person name="Caldana C."/>
            <person name="Canovas D."/>
            <person name="Cerqueira G.C."/>
            <person name="Chen F."/>
            <person name="Chen W."/>
            <person name="Choi C."/>
            <person name="Clum A."/>
            <person name="Dos Santos R.A."/>
            <person name="Damasio A.R."/>
            <person name="Diallinas G."/>
            <person name="Emri T."/>
            <person name="Fekete E."/>
            <person name="Flipphi M."/>
            <person name="Freyberg S."/>
            <person name="Gallo A."/>
            <person name="Gournas C."/>
            <person name="Habgood R."/>
            <person name="Hainaut M."/>
            <person name="Harispe M.L."/>
            <person name="Henrissat B."/>
            <person name="Hilden K.S."/>
            <person name="Hope R."/>
            <person name="Hossain A."/>
            <person name="Karabika E."/>
            <person name="Karaffa L."/>
            <person name="Karanyi Z."/>
            <person name="Krasevec N."/>
            <person name="Kuo A."/>
            <person name="Kusch H."/>
            <person name="LaButti K."/>
            <person name="Lagendijk E.L."/>
            <person name="Lapidus A."/>
            <person name="Levasseur A."/>
            <person name="Lindquist E."/>
            <person name="Lipzen A."/>
            <person name="Logrieco A.F."/>
            <person name="MacCabe A."/>
            <person name="Maekelae M.R."/>
            <person name="Malavazi I."/>
            <person name="Melin P."/>
            <person name="Meyer V."/>
            <person name="Mielnichuk N."/>
            <person name="Miskei M."/>
            <person name="Molnar A.P."/>
            <person name="Mule G."/>
            <person name="Ngan C.Y."/>
            <person name="Orejas M."/>
            <person name="Orosz E."/>
            <person name="Ouedraogo J.P."/>
            <person name="Overkamp K.M."/>
            <person name="Park H.-S."/>
            <person name="Perrone G."/>
            <person name="Piumi F."/>
            <person name="Punt P.J."/>
            <person name="Ram A.F."/>
            <person name="Ramon A."/>
            <person name="Rauscher S."/>
            <person name="Record E."/>
            <person name="Riano-Pachon D.M."/>
            <person name="Robert V."/>
            <person name="Roehrig J."/>
            <person name="Ruller R."/>
            <person name="Salamov A."/>
            <person name="Salih N.S."/>
            <person name="Samson R.A."/>
            <person name="Sandor E."/>
            <person name="Sanguinetti M."/>
            <person name="Schuetze T."/>
            <person name="Sepcic K."/>
            <person name="Shelest E."/>
            <person name="Sherlock G."/>
            <person name="Sophianopoulou V."/>
            <person name="Squina F.M."/>
            <person name="Sun H."/>
            <person name="Susca A."/>
            <person name="Todd R.B."/>
            <person name="Tsang A."/>
            <person name="Unkles S.E."/>
            <person name="van de Wiele N."/>
            <person name="van Rossen-Uffink D."/>
            <person name="Oliveira J.V."/>
            <person name="Vesth T.C."/>
            <person name="Visser J."/>
            <person name="Yu J.-H."/>
            <person name="Zhou M."/>
            <person name="Andersen M.R."/>
            <person name="Archer D.B."/>
            <person name="Baker S.E."/>
            <person name="Benoit I."/>
            <person name="Brakhage A.A."/>
            <person name="Braus G.H."/>
            <person name="Fischer R."/>
            <person name="Frisvad J.C."/>
            <person name="Goldman G.H."/>
            <person name="Houbraken J."/>
            <person name="Oakley B."/>
            <person name="Pocsi I."/>
            <person name="Scazzocchio C."/>
            <person name="Seiboth B."/>
            <person name="vanKuyk P.A."/>
            <person name="Wortman J."/>
            <person name="Dyer P.S."/>
            <person name="Grigoriev I.V."/>
        </authorList>
    </citation>
    <scope>NUCLEOTIDE SEQUENCE [LARGE SCALE GENOMIC DNA]</scope>
    <source>
        <strain evidence="2">CBS 583.65</strain>
    </source>
</reference>
<keyword evidence="2" id="KW-1185">Reference proteome</keyword>
<dbReference type="AlphaFoldDB" id="A0A1L9Q0F7"/>
<dbReference type="Proteomes" id="UP000184073">
    <property type="component" value="Unassembled WGS sequence"/>
</dbReference>
<dbReference type="OrthoDB" id="4725912at2759"/>
<dbReference type="GeneID" id="63729107"/>
<dbReference type="VEuPathDB" id="FungiDB:ASPVEDRAFT_46605"/>
<evidence type="ECO:0000313" key="1">
    <source>
        <dbReference type="EMBL" id="OJJ07254.1"/>
    </source>
</evidence>
<protein>
    <submittedName>
        <fullName evidence="1">Uncharacterized protein</fullName>
    </submittedName>
</protein>